<dbReference type="SUPFAM" id="SSF56672">
    <property type="entry name" value="DNA/RNA polymerases"/>
    <property type="match status" value="1"/>
</dbReference>
<dbReference type="InterPro" id="IPR000477">
    <property type="entry name" value="RT_dom"/>
</dbReference>
<evidence type="ECO:0008006" key="6">
    <source>
        <dbReference type="Google" id="ProtNLM"/>
    </source>
</evidence>
<feature type="region of interest" description="Disordered" evidence="1">
    <location>
        <begin position="523"/>
        <end position="563"/>
    </location>
</feature>
<dbReference type="InterPro" id="IPR026960">
    <property type="entry name" value="RVT-Znf"/>
</dbReference>
<dbReference type="EMBL" id="JAJFAZ020000006">
    <property type="protein sequence ID" value="KAI5324284.1"/>
    <property type="molecule type" value="Genomic_DNA"/>
</dbReference>
<organism evidence="4 5">
    <name type="scientific">Prunus dulcis</name>
    <name type="common">Almond</name>
    <name type="synonym">Amygdalus dulcis</name>
    <dbReference type="NCBI Taxonomy" id="3755"/>
    <lineage>
        <taxon>Eukaryota</taxon>
        <taxon>Viridiplantae</taxon>
        <taxon>Streptophyta</taxon>
        <taxon>Embryophyta</taxon>
        <taxon>Tracheophyta</taxon>
        <taxon>Spermatophyta</taxon>
        <taxon>Magnoliopsida</taxon>
        <taxon>eudicotyledons</taxon>
        <taxon>Gunneridae</taxon>
        <taxon>Pentapetalae</taxon>
        <taxon>rosids</taxon>
        <taxon>fabids</taxon>
        <taxon>Rosales</taxon>
        <taxon>Rosaceae</taxon>
        <taxon>Amygdaloideae</taxon>
        <taxon>Amygdaleae</taxon>
        <taxon>Prunus</taxon>
    </lineage>
</organism>
<comment type="caution">
    <text evidence="4">The sequence shown here is derived from an EMBL/GenBank/DDBJ whole genome shotgun (WGS) entry which is preliminary data.</text>
</comment>
<accession>A0AAD4VFR2</accession>
<dbReference type="PANTHER" id="PTHR46890:SF49">
    <property type="entry name" value="RNA-DIRECTED DNA POLYMERASE"/>
    <property type="match status" value="1"/>
</dbReference>
<feature type="domain" description="Reverse transcriptase" evidence="2">
    <location>
        <begin position="840"/>
        <end position="991"/>
    </location>
</feature>
<evidence type="ECO:0000313" key="5">
    <source>
        <dbReference type="Proteomes" id="UP001054821"/>
    </source>
</evidence>
<feature type="compositionally biased region" description="Low complexity" evidence="1">
    <location>
        <begin position="396"/>
        <end position="406"/>
    </location>
</feature>
<proteinExistence type="predicted"/>
<feature type="compositionally biased region" description="Polar residues" evidence="1">
    <location>
        <begin position="536"/>
        <end position="563"/>
    </location>
</feature>
<evidence type="ECO:0000256" key="1">
    <source>
        <dbReference type="SAM" id="MobiDB-lite"/>
    </source>
</evidence>
<evidence type="ECO:0000259" key="3">
    <source>
        <dbReference type="Pfam" id="PF13966"/>
    </source>
</evidence>
<dbReference type="Pfam" id="PF00078">
    <property type="entry name" value="RVT_1"/>
    <property type="match status" value="1"/>
</dbReference>
<dbReference type="Proteomes" id="UP001054821">
    <property type="component" value="Chromosome 6"/>
</dbReference>
<dbReference type="InterPro" id="IPR052343">
    <property type="entry name" value="Retrotransposon-Effector_Assoc"/>
</dbReference>
<dbReference type="CDD" id="cd01650">
    <property type="entry name" value="RT_nLTR_like"/>
    <property type="match status" value="1"/>
</dbReference>
<evidence type="ECO:0000313" key="4">
    <source>
        <dbReference type="EMBL" id="KAI5324284.1"/>
    </source>
</evidence>
<dbReference type="PANTHER" id="PTHR46890">
    <property type="entry name" value="NON-LTR RETROLELEMENT REVERSE TRANSCRIPTASE-LIKE PROTEIN-RELATED"/>
    <property type="match status" value="1"/>
</dbReference>
<name>A0AAD4VFR2_PRUDU</name>
<protein>
    <recommendedName>
        <fullName evidence="6">Reverse transcriptase domain-containing protein</fullName>
    </recommendedName>
</protein>
<gene>
    <name evidence="4" type="ORF">L3X38_033357</name>
</gene>
<evidence type="ECO:0000259" key="2">
    <source>
        <dbReference type="Pfam" id="PF00078"/>
    </source>
</evidence>
<keyword evidence="5" id="KW-1185">Reference proteome</keyword>
<dbReference type="InterPro" id="IPR043502">
    <property type="entry name" value="DNA/RNA_pol_sf"/>
</dbReference>
<dbReference type="AlphaFoldDB" id="A0AAD4VFR2"/>
<dbReference type="Pfam" id="PF13966">
    <property type="entry name" value="zf-RVT"/>
    <property type="match status" value="1"/>
</dbReference>
<feature type="domain" description="Reverse transcriptase zinc-binding" evidence="3">
    <location>
        <begin position="994"/>
        <end position="1082"/>
    </location>
</feature>
<reference evidence="4 5" key="1">
    <citation type="journal article" date="2022" name="G3 (Bethesda)">
        <title>Whole-genome sequence and methylome profiling of the almond [Prunus dulcis (Mill.) D.A. Webb] cultivar 'Nonpareil'.</title>
        <authorList>
            <person name="D'Amico-Willman K.M."/>
            <person name="Ouma W.Z."/>
            <person name="Meulia T."/>
            <person name="Sideli G.M."/>
            <person name="Gradziel T.M."/>
            <person name="Fresnedo-Ramirez J."/>
        </authorList>
    </citation>
    <scope>NUCLEOTIDE SEQUENCE [LARGE SCALE GENOMIC DNA]</scope>
    <source>
        <strain evidence="4">Clone GOH B32 T37-40</strain>
    </source>
</reference>
<sequence>MKNWSWVVVCERLVLHQPWEGIRKAMEGRLDKNVNLFPYQINRAFFSYDSKSEAMNVCSSGKLAVEGQTDVLLYSWEHGLKNYIPKIVSYGGWIGINGLPMHWWSKEFFQRIGLECGGLLQVDQWTENYKYLFEARIQTRKNFIGFLLEILTLTKGTESYQLKIRPISPAIRPTRSRHAQPRITANGTVRAVAGGEVLTTQRQWRVVENSQVDWARSNINEFDWLEKENRSCFSGTAQNLKFQGDGTSIMAAENLILPPFMSALSDKATSDNALTMGPINGEPISKPSGQFNPFGGSFSEPIPFRNIRSFSGPSLICGLEKKKNYVPQSKSECTAIKLKPKTKFLFRFGRANGEGSRGFRKGLSHFDDRLSSAGAPPQVCSLPPSSIDDRDDDDSSSSICPESVDSMAKVPSSESEFDDETSSNEETKYTDAFANEEGILHEIFATPDDPGGVNGYVEGCFPTNIQSDEQTGLEVDDDATFVPDTIPEVIYYSRKRRNRRGYGRKDGLPKSLMHKMDISLLPQKKNLAHRRHGKPCNSNGDTGSMGSGKDNWSQVFGGQDSRSGSSRTLWEDLAALQFCGIPNPFRWEDHFPHYHHKALPRITSDHCPIELDTSRVKWGPSPFRFENMWLNHLDFKRNIKLWWGEDQIPGWEEYKFMSRLKMLKSKLKVWSKEEFGDVERDLREVEARLLVLDQREGTEGLDHLLRSERDNLLLKIGDLAQKEEVKWRQRGKVKWAREGDGNTKFFHRVANGARKRNYIDKLEVEDLGVIEVDANIEKEEVQKAVFDCGKDKSPGPDGFSMSFFPSCWEVVKGDLMKVMQDFFQSGIVNGVTNETFICLIPKKANSVKVTDYRPISLVTSLYKVISRVLASRLREVLGNTISQSQGAFVQKRQILDAVLVANEVVEEVRKHKRKRMVFKIDFEKAYDHVEWNFVDDVLARKGFGVKWRGWIFGCLESVNFSIMINGKPRGKFKASRGLRQGDPLSPFLFTLGSFSCKSFKSFLLSTTRDVFPAFSSIWKAKTPPKIQFFVWLAANGRINTCDCIQRRQPKMCLSPSWCVLRKENAENIDHLFIHCSYSLKLWWRMLGALEVEWVIPKGCFELLSINMRISGKGKRAGILRDCLFHAIFWNIWMERNRRIFQGHTGVRVEELWDRIKFWASLWASVSGQFKDYHYSTIMRDMMAVLR</sequence>
<feature type="region of interest" description="Disordered" evidence="1">
    <location>
        <begin position="371"/>
        <end position="425"/>
    </location>
</feature>